<evidence type="ECO:0000313" key="3">
    <source>
        <dbReference type="Proteomes" id="UP001396898"/>
    </source>
</evidence>
<accession>A0ABR1RFD1</accession>
<feature type="compositionally biased region" description="Basic and acidic residues" evidence="1">
    <location>
        <begin position="93"/>
        <end position="104"/>
    </location>
</feature>
<dbReference type="Proteomes" id="UP001396898">
    <property type="component" value="Unassembled WGS sequence"/>
</dbReference>
<feature type="region of interest" description="Disordered" evidence="1">
    <location>
        <begin position="318"/>
        <end position="341"/>
    </location>
</feature>
<evidence type="ECO:0000313" key="2">
    <source>
        <dbReference type="EMBL" id="KAK8008912.1"/>
    </source>
</evidence>
<organism evidence="2 3">
    <name type="scientific">Apiospora marii</name>
    <dbReference type="NCBI Taxonomy" id="335849"/>
    <lineage>
        <taxon>Eukaryota</taxon>
        <taxon>Fungi</taxon>
        <taxon>Dikarya</taxon>
        <taxon>Ascomycota</taxon>
        <taxon>Pezizomycotina</taxon>
        <taxon>Sordariomycetes</taxon>
        <taxon>Xylariomycetidae</taxon>
        <taxon>Amphisphaeriales</taxon>
        <taxon>Apiosporaceae</taxon>
        <taxon>Apiospora</taxon>
    </lineage>
</organism>
<gene>
    <name evidence="2" type="ORF">PG991_011463</name>
</gene>
<dbReference type="EMBL" id="JAQQWI010000016">
    <property type="protein sequence ID" value="KAK8008912.1"/>
    <property type="molecule type" value="Genomic_DNA"/>
</dbReference>
<name>A0ABR1RFD1_9PEZI</name>
<comment type="caution">
    <text evidence="2">The sequence shown here is derived from an EMBL/GenBank/DDBJ whole genome shotgun (WGS) entry which is preliminary data.</text>
</comment>
<protein>
    <recommendedName>
        <fullName evidence="4">Peptidase A2 domain-containing protein</fullName>
    </recommendedName>
</protein>
<reference evidence="2 3" key="1">
    <citation type="submission" date="2023-01" db="EMBL/GenBank/DDBJ databases">
        <title>Analysis of 21 Apiospora genomes using comparative genomics revels a genus with tremendous synthesis potential of carbohydrate active enzymes and secondary metabolites.</title>
        <authorList>
            <person name="Sorensen T."/>
        </authorList>
    </citation>
    <scope>NUCLEOTIDE SEQUENCE [LARGE SCALE GENOMIC DNA]</scope>
    <source>
        <strain evidence="2 3">CBS 20057</strain>
    </source>
</reference>
<proteinExistence type="predicted"/>
<feature type="compositionally biased region" description="Polar residues" evidence="1">
    <location>
        <begin position="48"/>
        <end position="57"/>
    </location>
</feature>
<feature type="region of interest" description="Disordered" evidence="1">
    <location>
        <begin position="82"/>
        <end position="104"/>
    </location>
</feature>
<dbReference type="InterPro" id="IPR021109">
    <property type="entry name" value="Peptidase_aspartic_dom_sf"/>
</dbReference>
<evidence type="ECO:0000256" key="1">
    <source>
        <dbReference type="SAM" id="MobiDB-lite"/>
    </source>
</evidence>
<dbReference type="Gene3D" id="2.40.70.10">
    <property type="entry name" value="Acid Proteases"/>
    <property type="match status" value="1"/>
</dbReference>
<sequence>MPKSERPTSPQPVGDGEASHKRRRRDGIDSATTDWDDNMRRRVRENTHSMLAQQTNRYEAVKPQASHQGVGYNDIAEEAATVPADTPGPIDGKSQEENDKDPKPWETLVVGASLGENLSRIEHKDREILQQEYIVRWHEKHQPDAVQHQRTILAQLVKKRAKMENTHENTTPIYELRKERAVADRLAILRHTLDSSRCDGEIENIRAAIDGYESGQIACSEQFTLIYGGRVVDTCPSYSSFCVDRDDRLDRYAEQYGPGWLWHEPPLADNGSSSPSGAVVHAKKGFCLQQAWHKYEDFGLWPIFMKFVTSEDKVKRKRGRAGKLTARSPKRKRRGSEAQEKNTALKSCTFKMMLDTGATFPMLRARDLARLGIDLDTYAAQGTFSVSTVNGEDSMRFYELYVGMGSELESGTEPGSESMNETGWPLEKGLLGGLCPVLVNGSAEDDEDEDEESPDRLWTDRLSGIMPFKACYVSSVPTAGRIWMGEDRKDVLGSQRMPPYRRFSTHHVVDPGYPSDMHDVQESLGTPDAVTFIHRLKGERPQDRGNFTDHDVKTDATVWTEVRGGETLHKRRFGANEAKRIPKLNGLSWRRTREV</sequence>
<feature type="compositionally biased region" description="Basic and acidic residues" evidence="1">
    <location>
        <begin position="37"/>
        <end position="47"/>
    </location>
</feature>
<evidence type="ECO:0008006" key="4">
    <source>
        <dbReference type="Google" id="ProtNLM"/>
    </source>
</evidence>
<feature type="region of interest" description="Disordered" evidence="1">
    <location>
        <begin position="1"/>
        <end position="66"/>
    </location>
</feature>
<keyword evidence="3" id="KW-1185">Reference proteome</keyword>